<dbReference type="GO" id="GO:0003964">
    <property type="term" value="F:RNA-directed DNA polymerase activity"/>
    <property type="evidence" value="ECO:0007669"/>
    <property type="project" value="UniProtKB-KW"/>
</dbReference>
<keyword evidence="1" id="KW-0808">Transferase</keyword>
<evidence type="ECO:0000313" key="1">
    <source>
        <dbReference type="EMBL" id="EMD49188.1"/>
    </source>
</evidence>
<organism evidence="1 2">
    <name type="scientific">Entamoeba histolytica KU27</name>
    <dbReference type="NCBI Taxonomy" id="885311"/>
    <lineage>
        <taxon>Eukaryota</taxon>
        <taxon>Amoebozoa</taxon>
        <taxon>Evosea</taxon>
        <taxon>Archamoebae</taxon>
        <taxon>Mastigamoebida</taxon>
        <taxon>Entamoebidae</taxon>
        <taxon>Entamoeba</taxon>
    </lineage>
</organism>
<accession>M2RHU6</accession>
<dbReference type="AlphaFoldDB" id="M2RHU6"/>
<gene>
    <name evidence="1" type="ORF">EHI5A_207290</name>
</gene>
<dbReference type="VEuPathDB" id="AmoebaDB:EHI5A_207290"/>
<dbReference type="EMBL" id="KB443882">
    <property type="protein sequence ID" value="EMD49188.1"/>
    <property type="molecule type" value="Genomic_DNA"/>
</dbReference>
<reference evidence="1 2" key="1">
    <citation type="submission" date="2013-02" db="EMBL/GenBank/DDBJ databases">
        <authorList>
            <person name="Hannick L."/>
            <person name="Zafar N."/>
            <person name="Lorenzi H."/>
            <person name="Ali I.A."/>
            <person name="Petri W.P."/>
            <person name="Caler E."/>
        </authorList>
    </citation>
    <scope>NUCLEOTIDE SEQUENCE [LARGE SCALE GENOMIC DNA]</scope>
    <source>
        <strain evidence="1 2">KU27</strain>
    </source>
</reference>
<keyword evidence="1" id="KW-0548">Nucleotidyltransferase</keyword>
<proteinExistence type="predicted"/>
<dbReference type="Proteomes" id="UP000011755">
    <property type="component" value="Unassembled WGS sequence"/>
</dbReference>
<evidence type="ECO:0000313" key="2">
    <source>
        <dbReference type="Proteomes" id="UP000011755"/>
    </source>
</evidence>
<sequence length="133" mass="15786">MKWLVMQLIEVDKIIRKGIKEGGVYGKGMCASRLYVEKKKLGDGLRSIRDECPLELIRTIIYFTWKRGDRIGNMIRMNEGKNGMWNRFYKACGKRLNREELKKLLYKKENGKRDKGKIVKYLKEGFQTQYLNE</sequence>
<keyword evidence="1" id="KW-0695">RNA-directed DNA polymerase</keyword>
<protein>
    <submittedName>
        <fullName evidence="1">Reverse transcriptase, putative</fullName>
    </submittedName>
</protein>
<name>M2RHU6_ENTHI</name>